<organism evidence="3">
    <name type="scientific">Caenorhabditis remanei</name>
    <name type="common">Caenorhabditis vulgaris</name>
    <dbReference type="NCBI Taxonomy" id="31234"/>
    <lineage>
        <taxon>Eukaryota</taxon>
        <taxon>Metazoa</taxon>
        <taxon>Ecdysozoa</taxon>
        <taxon>Nematoda</taxon>
        <taxon>Chromadorea</taxon>
        <taxon>Rhabditida</taxon>
        <taxon>Rhabditina</taxon>
        <taxon>Rhabditomorpha</taxon>
        <taxon>Rhabditoidea</taxon>
        <taxon>Rhabditidae</taxon>
        <taxon>Peloderinae</taxon>
        <taxon>Caenorhabditis</taxon>
    </lineage>
</organism>
<accession>E3N4B9</accession>
<feature type="region of interest" description="Disordered" evidence="1">
    <location>
        <begin position="197"/>
        <end position="307"/>
    </location>
</feature>
<dbReference type="CTD" id="9824988"/>
<proteinExistence type="predicted"/>
<gene>
    <name evidence="2" type="ORF">CRE_23657</name>
</gene>
<keyword evidence="3" id="KW-1185">Reference proteome</keyword>
<evidence type="ECO:0000313" key="3">
    <source>
        <dbReference type="Proteomes" id="UP000008281"/>
    </source>
</evidence>
<name>E3N4B9_CAERE</name>
<evidence type="ECO:0000256" key="1">
    <source>
        <dbReference type="SAM" id="MobiDB-lite"/>
    </source>
</evidence>
<dbReference type="Proteomes" id="UP000008281">
    <property type="component" value="Unassembled WGS sequence"/>
</dbReference>
<feature type="compositionally biased region" description="Basic and acidic residues" evidence="1">
    <location>
        <begin position="197"/>
        <end position="228"/>
    </location>
</feature>
<dbReference type="eggNOG" id="ENOG502TKJF">
    <property type="taxonomic scope" value="Eukaryota"/>
</dbReference>
<feature type="compositionally biased region" description="Polar residues" evidence="1">
    <location>
        <begin position="264"/>
        <end position="281"/>
    </location>
</feature>
<dbReference type="EMBL" id="DS268524">
    <property type="protein sequence ID" value="EFO85397.1"/>
    <property type="molecule type" value="Genomic_DNA"/>
</dbReference>
<evidence type="ECO:0000313" key="2">
    <source>
        <dbReference type="EMBL" id="EFO85397.1"/>
    </source>
</evidence>
<dbReference type="KEGG" id="crq:GCK72_022337"/>
<reference evidence="2" key="1">
    <citation type="submission" date="2007-07" db="EMBL/GenBank/DDBJ databases">
        <title>PCAP assembly of the Caenorhabditis remanei genome.</title>
        <authorList>
            <consortium name="The Caenorhabditis remanei Sequencing Consortium"/>
            <person name="Wilson R.K."/>
        </authorList>
    </citation>
    <scope>NUCLEOTIDE SEQUENCE [LARGE SCALE GENOMIC DNA]</scope>
    <source>
        <strain evidence="2">PB4641</strain>
    </source>
</reference>
<dbReference type="InParanoid" id="E3N4B9"/>
<dbReference type="AlphaFoldDB" id="E3N4B9"/>
<dbReference type="GeneID" id="9824988"/>
<protein>
    <submittedName>
        <fullName evidence="2">Uncharacterized protein</fullName>
    </submittedName>
</protein>
<dbReference type="RefSeq" id="XP_003096754.2">
    <property type="nucleotide sequence ID" value="XM_003096706.2"/>
</dbReference>
<dbReference type="HOGENOM" id="CLU_837414_0_0_1"/>
<sequence>MSDDLYPRRRLLSPLDGYEEEEIDGKKSREKYLAYKEELRKKAHEKFEEAYRDWDVPYPNDPRTRTPRWEMTKEEELHWRSLQREFTKDEKYAAFTITNDPVPEKPVDANNLPRKCKTPDRFLSIEQVDRDTKETIQITEMLRVEDNVGINKSFRRMYKKGNVRPRNASERRRGFDEAFMEECSQYVLLEEPPKKIKESRRVPTKGIEKEWIASETDKFKEAKSERLEKRKRRREEKSKSEPNKSQIPCSAIAGVLEKPKEQESQNQQDPEPTQMSSSTISKVLEKPGEQEFQILQDPGPTEEETYDRVCEWLDEVAKTEPEVFYDDFDDFE</sequence>